<proteinExistence type="predicted"/>
<keyword evidence="8" id="KW-1133">Transmembrane helix</keyword>
<gene>
    <name evidence="12" type="ORF">CVLEPA_LOCUS22811</name>
</gene>
<dbReference type="PANTHER" id="PTHR47410:SF5">
    <property type="entry name" value="TOLL-LIKE RECEPTOR 3"/>
    <property type="match status" value="1"/>
</dbReference>
<name>A0ABP0GEG7_CLALP</name>
<dbReference type="Proteomes" id="UP001642483">
    <property type="component" value="Unassembled WGS sequence"/>
</dbReference>
<evidence type="ECO:0000256" key="5">
    <source>
        <dbReference type="ARBA" id="ARBA00022729"/>
    </source>
</evidence>
<keyword evidence="9" id="KW-0472">Membrane</keyword>
<dbReference type="SMART" id="SM00369">
    <property type="entry name" value="LRR_TYP"/>
    <property type="match status" value="8"/>
</dbReference>
<protein>
    <recommendedName>
        <fullName evidence="14">Toll-like receptor 3</fullName>
    </recommendedName>
</protein>
<evidence type="ECO:0000256" key="2">
    <source>
        <dbReference type="ARBA" id="ARBA00004370"/>
    </source>
</evidence>
<dbReference type="SUPFAM" id="SSF52058">
    <property type="entry name" value="L domain-like"/>
    <property type="match status" value="2"/>
</dbReference>
<keyword evidence="3" id="KW-0433">Leucine-rich repeat</keyword>
<evidence type="ECO:0000256" key="8">
    <source>
        <dbReference type="ARBA" id="ARBA00022989"/>
    </source>
</evidence>
<dbReference type="PANTHER" id="PTHR47410">
    <property type="entry name" value="TOLL-LIKE RECEPTOR 7-RELATED"/>
    <property type="match status" value="1"/>
</dbReference>
<keyword evidence="7" id="KW-0967">Endosome</keyword>
<dbReference type="InterPro" id="IPR003591">
    <property type="entry name" value="Leu-rich_rpt_typical-subtyp"/>
</dbReference>
<dbReference type="Pfam" id="PF13855">
    <property type="entry name" value="LRR_8"/>
    <property type="match status" value="1"/>
</dbReference>
<keyword evidence="13" id="KW-1185">Reference proteome</keyword>
<sequence length="554" mass="63497">MGGESFKQAAERDDLLTLTSPLASNRVQLKHKNVCPKNFTITQAFSSSLQILDLNCNDWKIIPGNLLGKQLKIFTLTLNPFRRLRKNDFVNATSLEVLVLNIVTCTTRKSLIIEDGVFGPLPHLKYLNLSWNAVQFLQSGIFKNNKNLETLDLSYNSLKCTIFEPTYLVNLQKPRFVDLSTNNAAHSESAKLVTAVKLLRLGQPFASLSSLEEIYFGNDENALNTILYSVQFYEIDNQSFANLSNLTHLSTIDISYCNVHHISSDAWSGLRHLKSIRASNNHIDLSHNPINRIDPFTFSSLSSLRRIDFVEEHTDLALDFNFLFHLNSSTQIKLKCWMPECLVALLFETLSELDENSSLLELDIAQNDLSCKSTYKGKGLFKFMPKLKSLVLRNCEIDSFILHYSLQGLNHLEILDLSHNNLATFPSTPLKILNQLHSLNLDLNNIIELNGNLTVYPNLKHFTIAHNQIKFIQPEFFLHFKLETLDLSHNFINQLDSSIFTKDVLKSLQYLDIRWNELDCFCHEWQEFYRWFNSDASDNTKLPGFYPECTSIID</sequence>
<evidence type="ECO:0000256" key="1">
    <source>
        <dbReference type="ARBA" id="ARBA00004177"/>
    </source>
</evidence>
<keyword evidence="4" id="KW-0812">Transmembrane</keyword>
<dbReference type="PRINTS" id="PR00019">
    <property type="entry name" value="LEURICHRPT"/>
</dbReference>
<evidence type="ECO:0000256" key="6">
    <source>
        <dbReference type="ARBA" id="ARBA00022737"/>
    </source>
</evidence>
<dbReference type="EMBL" id="CAWYQH010000114">
    <property type="protein sequence ID" value="CAK8690176.1"/>
    <property type="molecule type" value="Genomic_DNA"/>
</dbReference>
<dbReference type="Pfam" id="PF00560">
    <property type="entry name" value="LRR_1"/>
    <property type="match status" value="2"/>
</dbReference>
<evidence type="ECO:0000256" key="9">
    <source>
        <dbReference type="ARBA" id="ARBA00023136"/>
    </source>
</evidence>
<evidence type="ECO:0000313" key="13">
    <source>
        <dbReference type="Proteomes" id="UP001642483"/>
    </source>
</evidence>
<keyword evidence="6" id="KW-0677">Repeat</keyword>
<dbReference type="InterPro" id="IPR001611">
    <property type="entry name" value="Leu-rich_rpt"/>
</dbReference>
<dbReference type="Gene3D" id="3.80.10.10">
    <property type="entry name" value="Ribonuclease Inhibitor"/>
    <property type="match status" value="3"/>
</dbReference>
<evidence type="ECO:0000256" key="3">
    <source>
        <dbReference type="ARBA" id="ARBA00022614"/>
    </source>
</evidence>
<dbReference type="PROSITE" id="PS51450">
    <property type="entry name" value="LRR"/>
    <property type="match status" value="2"/>
</dbReference>
<keyword evidence="11" id="KW-0325">Glycoprotein</keyword>
<evidence type="ECO:0000256" key="11">
    <source>
        <dbReference type="ARBA" id="ARBA00023180"/>
    </source>
</evidence>
<comment type="subcellular location">
    <subcellularLocation>
        <location evidence="1">Endosome</location>
    </subcellularLocation>
    <subcellularLocation>
        <location evidence="2">Membrane</location>
    </subcellularLocation>
</comment>
<evidence type="ECO:0000256" key="4">
    <source>
        <dbReference type="ARBA" id="ARBA00022692"/>
    </source>
</evidence>
<keyword evidence="10" id="KW-0675">Receptor</keyword>
<accession>A0ABP0GEG7</accession>
<organism evidence="12 13">
    <name type="scientific">Clavelina lepadiformis</name>
    <name type="common">Light-bulb sea squirt</name>
    <name type="synonym">Ascidia lepadiformis</name>
    <dbReference type="NCBI Taxonomy" id="159417"/>
    <lineage>
        <taxon>Eukaryota</taxon>
        <taxon>Metazoa</taxon>
        <taxon>Chordata</taxon>
        <taxon>Tunicata</taxon>
        <taxon>Ascidiacea</taxon>
        <taxon>Aplousobranchia</taxon>
        <taxon>Clavelinidae</taxon>
        <taxon>Clavelina</taxon>
    </lineage>
</organism>
<evidence type="ECO:0000256" key="7">
    <source>
        <dbReference type="ARBA" id="ARBA00022753"/>
    </source>
</evidence>
<reference evidence="12 13" key="1">
    <citation type="submission" date="2024-02" db="EMBL/GenBank/DDBJ databases">
        <authorList>
            <person name="Daric V."/>
            <person name="Darras S."/>
        </authorList>
    </citation>
    <scope>NUCLEOTIDE SEQUENCE [LARGE SCALE GENOMIC DNA]</scope>
</reference>
<dbReference type="InterPro" id="IPR032675">
    <property type="entry name" value="LRR_dom_sf"/>
</dbReference>
<evidence type="ECO:0000256" key="10">
    <source>
        <dbReference type="ARBA" id="ARBA00023170"/>
    </source>
</evidence>
<evidence type="ECO:0008006" key="14">
    <source>
        <dbReference type="Google" id="ProtNLM"/>
    </source>
</evidence>
<evidence type="ECO:0000313" key="12">
    <source>
        <dbReference type="EMBL" id="CAK8690176.1"/>
    </source>
</evidence>
<comment type="caution">
    <text evidence="12">The sequence shown here is derived from an EMBL/GenBank/DDBJ whole genome shotgun (WGS) entry which is preliminary data.</text>
</comment>
<keyword evidence="5" id="KW-0732">Signal</keyword>